<protein>
    <submittedName>
        <fullName evidence="1">Uncharacterized protein</fullName>
    </submittedName>
</protein>
<accession>A0AAV5DE60</accession>
<keyword evidence="2" id="KW-1185">Reference proteome</keyword>
<evidence type="ECO:0000313" key="1">
    <source>
        <dbReference type="EMBL" id="GJN08520.1"/>
    </source>
</evidence>
<gene>
    <name evidence="1" type="primary">ga26452</name>
    <name evidence="1" type="ORF">PR202_ga26452</name>
</gene>
<dbReference type="Proteomes" id="UP001054889">
    <property type="component" value="Unassembled WGS sequence"/>
</dbReference>
<name>A0AAV5DE60_ELECO</name>
<reference evidence="1" key="1">
    <citation type="journal article" date="2018" name="DNA Res.">
        <title>Multiple hybrid de novo genome assembly of finger millet, an orphan allotetraploid crop.</title>
        <authorList>
            <person name="Hatakeyama M."/>
            <person name="Aluri S."/>
            <person name="Balachadran M.T."/>
            <person name="Sivarajan S.R."/>
            <person name="Patrignani A."/>
            <person name="Gruter S."/>
            <person name="Poveda L."/>
            <person name="Shimizu-Inatsugi R."/>
            <person name="Baeten J."/>
            <person name="Francoijs K.J."/>
            <person name="Nataraja K.N."/>
            <person name="Reddy Y.A.N."/>
            <person name="Phadnis S."/>
            <person name="Ravikumar R.L."/>
            <person name="Schlapbach R."/>
            <person name="Sreeman S.M."/>
            <person name="Shimizu K.K."/>
        </authorList>
    </citation>
    <scope>NUCLEOTIDE SEQUENCE</scope>
</reference>
<comment type="caution">
    <text evidence="1">The sequence shown here is derived from an EMBL/GenBank/DDBJ whole genome shotgun (WGS) entry which is preliminary data.</text>
</comment>
<proteinExistence type="predicted"/>
<sequence length="125" mass="14451">MPSRAKDFSSRGSEASSRALLCFSPTKSRRGNFYFIAKSSRRRLVPVAATTAYSTRHHGCFGHLRRRLLQLPPLPFRPCTSRLVLVLCHLEKPDLRFGRYLKDWKIWWLVVVRVLDDSVLPGLVR</sequence>
<organism evidence="1 2">
    <name type="scientific">Eleusine coracana subsp. coracana</name>
    <dbReference type="NCBI Taxonomy" id="191504"/>
    <lineage>
        <taxon>Eukaryota</taxon>
        <taxon>Viridiplantae</taxon>
        <taxon>Streptophyta</taxon>
        <taxon>Embryophyta</taxon>
        <taxon>Tracheophyta</taxon>
        <taxon>Spermatophyta</taxon>
        <taxon>Magnoliopsida</taxon>
        <taxon>Liliopsida</taxon>
        <taxon>Poales</taxon>
        <taxon>Poaceae</taxon>
        <taxon>PACMAD clade</taxon>
        <taxon>Chloridoideae</taxon>
        <taxon>Cynodonteae</taxon>
        <taxon>Eleusininae</taxon>
        <taxon>Eleusine</taxon>
    </lineage>
</organism>
<dbReference type="AlphaFoldDB" id="A0AAV5DE60"/>
<evidence type="ECO:0000313" key="2">
    <source>
        <dbReference type="Proteomes" id="UP001054889"/>
    </source>
</evidence>
<reference evidence="1" key="2">
    <citation type="submission" date="2021-12" db="EMBL/GenBank/DDBJ databases">
        <title>Resequencing data analysis of finger millet.</title>
        <authorList>
            <person name="Hatakeyama M."/>
            <person name="Aluri S."/>
            <person name="Balachadran M.T."/>
            <person name="Sivarajan S.R."/>
            <person name="Poveda L."/>
            <person name="Shimizu-Inatsugi R."/>
            <person name="Schlapbach R."/>
            <person name="Sreeman S.M."/>
            <person name="Shimizu K.K."/>
        </authorList>
    </citation>
    <scope>NUCLEOTIDE SEQUENCE</scope>
</reference>
<dbReference type="EMBL" id="BQKI01000015">
    <property type="protein sequence ID" value="GJN08520.1"/>
    <property type="molecule type" value="Genomic_DNA"/>
</dbReference>